<dbReference type="PRINTS" id="PR00301">
    <property type="entry name" value="HEATSHOCK70"/>
</dbReference>
<dbReference type="Gene3D" id="3.30.420.40">
    <property type="match status" value="4"/>
</dbReference>
<evidence type="ECO:0000256" key="2">
    <source>
        <dbReference type="ARBA" id="ARBA00022741"/>
    </source>
</evidence>
<evidence type="ECO:0000313" key="5">
    <source>
        <dbReference type="Proteomes" id="UP000276215"/>
    </source>
</evidence>
<protein>
    <submittedName>
        <fullName evidence="4">Actin-like ATPase domain-containing protein</fullName>
    </submittedName>
</protein>
<organism evidence="4 5">
    <name type="scientific">Choiromyces venosus 120613-1</name>
    <dbReference type="NCBI Taxonomy" id="1336337"/>
    <lineage>
        <taxon>Eukaryota</taxon>
        <taxon>Fungi</taxon>
        <taxon>Dikarya</taxon>
        <taxon>Ascomycota</taxon>
        <taxon>Pezizomycotina</taxon>
        <taxon>Pezizomycetes</taxon>
        <taxon>Pezizales</taxon>
        <taxon>Tuberaceae</taxon>
        <taxon>Choiromyces</taxon>
    </lineage>
</organism>
<name>A0A3N4J4H4_9PEZI</name>
<keyword evidence="2" id="KW-0547">Nucleotide-binding</keyword>
<sequence>MEHKRNRIAKNMVAYFRDFLWKYSEIDPTNRHNSAHPMDIDGVPSFNLQQADDETVSTVSINEITTRHFIRLRDSALDFVGRKVTGAVITVPPVFSDTQNEALVATAKAAELEVLRIIHEPMAAVFVYTARQTPRGQGVDKNILVADLGGTRCDAALKLNEVLLDHFSKEFIKKQKVDPGNERSLAKLRLEADGTKRTLSLGTSPTISIESLADGYDFHSTVNRLRYKLSAKKVFAQIVPLVENVVKTAELDPLDISEVILSGGTSHTPKIASHIAALPPDPVPVNAPETLTTVLNLSELSAHGAAIQASLIAEFDKEDIEQSTLSVVTVAPHLSHPIGVIIGEDNSFRAMLEAQTATPAWRIAQFDVQSGGDVIVRICGVNGEKAEDDSEEEGEDDEEEEEEECNRVLKVHKVIAEAAIKGAKKSGKVEVTIKVGLNLDLNVAVRVVGTQIGVRGEVKPDAGSAQ</sequence>
<dbReference type="Gene3D" id="3.90.640.10">
    <property type="entry name" value="Actin, Chain A, domain 4"/>
    <property type="match status" value="1"/>
</dbReference>
<dbReference type="Pfam" id="PF00012">
    <property type="entry name" value="HSP70"/>
    <property type="match status" value="2"/>
</dbReference>
<dbReference type="OrthoDB" id="29851at2759"/>
<evidence type="ECO:0000256" key="3">
    <source>
        <dbReference type="ARBA" id="ARBA00022840"/>
    </source>
</evidence>
<keyword evidence="5" id="KW-1185">Reference proteome</keyword>
<dbReference type="FunFam" id="3.30.420.40:FF:000028">
    <property type="entry name" value="heat shock 70 kDa protein-like"/>
    <property type="match status" value="1"/>
</dbReference>
<dbReference type="GO" id="GO:0005524">
    <property type="term" value="F:ATP binding"/>
    <property type="evidence" value="ECO:0007669"/>
    <property type="project" value="UniProtKB-KW"/>
</dbReference>
<proteinExistence type="inferred from homology"/>
<dbReference type="InterPro" id="IPR043129">
    <property type="entry name" value="ATPase_NBD"/>
</dbReference>
<reference evidence="4 5" key="1">
    <citation type="journal article" date="2018" name="Nat. Ecol. Evol.">
        <title>Pezizomycetes genomes reveal the molecular basis of ectomycorrhizal truffle lifestyle.</title>
        <authorList>
            <person name="Murat C."/>
            <person name="Payen T."/>
            <person name="Noel B."/>
            <person name="Kuo A."/>
            <person name="Morin E."/>
            <person name="Chen J."/>
            <person name="Kohler A."/>
            <person name="Krizsan K."/>
            <person name="Balestrini R."/>
            <person name="Da Silva C."/>
            <person name="Montanini B."/>
            <person name="Hainaut M."/>
            <person name="Levati E."/>
            <person name="Barry K.W."/>
            <person name="Belfiori B."/>
            <person name="Cichocki N."/>
            <person name="Clum A."/>
            <person name="Dockter R.B."/>
            <person name="Fauchery L."/>
            <person name="Guy J."/>
            <person name="Iotti M."/>
            <person name="Le Tacon F."/>
            <person name="Lindquist E.A."/>
            <person name="Lipzen A."/>
            <person name="Malagnac F."/>
            <person name="Mello A."/>
            <person name="Molinier V."/>
            <person name="Miyauchi S."/>
            <person name="Poulain J."/>
            <person name="Riccioni C."/>
            <person name="Rubini A."/>
            <person name="Sitrit Y."/>
            <person name="Splivallo R."/>
            <person name="Traeger S."/>
            <person name="Wang M."/>
            <person name="Zifcakova L."/>
            <person name="Wipf D."/>
            <person name="Zambonelli A."/>
            <person name="Paolocci F."/>
            <person name="Nowrousian M."/>
            <person name="Ottonello S."/>
            <person name="Baldrian P."/>
            <person name="Spatafora J.W."/>
            <person name="Henrissat B."/>
            <person name="Nagy L.G."/>
            <person name="Aury J.M."/>
            <person name="Wincker P."/>
            <person name="Grigoriev I.V."/>
            <person name="Bonfante P."/>
            <person name="Martin F.M."/>
        </authorList>
    </citation>
    <scope>NUCLEOTIDE SEQUENCE [LARGE SCALE GENOMIC DNA]</scope>
    <source>
        <strain evidence="4 5">120613-1</strain>
    </source>
</reference>
<dbReference type="SUPFAM" id="SSF53067">
    <property type="entry name" value="Actin-like ATPase domain"/>
    <property type="match status" value="2"/>
</dbReference>
<comment type="similarity">
    <text evidence="1">Belongs to the heat shock protein 70 family.</text>
</comment>
<accession>A0A3N4J4H4</accession>
<dbReference type="GO" id="GO:0140662">
    <property type="term" value="F:ATP-dependent protein folding chaperone"/>
    <property type="evidence" value="ECO:0007669"/>
    <property type="project" value="InterPro"/>
</dbReference>
<dbReference type="EMBL" id="ML120457">
    <property type="protein sequence ID" value="RPA93219.1"/>
    <property type="molecule type" value="Genomic_DNA"/>
</dbReference>
<dbReference type="Gene3D" id="3.30.30.30">
    <property type="match status" value="1"/>
</dbReference>
<dbReference type="AlphaFoldDB" id="A0A3N4J4H4"/>
<dbReference type="InterPro" id="IPR013126">
    <property type="entry name" value="Hsp_70_fam"/>
</dbReference>
<dbReference type="PANTHER" id="PTHR19375">
    <property type="entry name" value="HEAT SHOCK PROTEIN 70KDA"/>
    <property type="match status" value="1"/>
</dbReference>
<gene>
    <name evidence="4" type="ORF">L873DRAFT_1793777</name>
</gene>
<evidence type="ECO:0000313" key="4">
    <source>
        <dbReference type="EMBL" id="RPA93219.1"/>
    </source>
</evidence>
<dbReference type="Proteomes" id="UP000276215">
    <property type="component" value="Unassembled WGS sequence"/>
</dbReference>
<dbReference type="STRING" id="1336337.A0A3N4J4H4"/>
<evidence type="ECO:0000256" key="1">
    <source>
        <dbReference type="ARBA" id="ARBA00007381"/>
    </source>
</evidence>
<keyword evidence="3" id="KW-0067">ATP-binding</keyword>